<dbReference type="AlphaFoldDB" id="A0A9W9SE07"/>
<name>A0A9W9SE07_9EURO</name>
<accession>A0A9W9SE07</accession>
<gene>
    <name evidence="2" type="ORF">N7509_013764</name>
</gene>
<dbReference type="OrthoDB" id="2532734at2759"/>
<dbReference type="EMBL" id="JAPZBU010000012">
    <property type="protein sequence ID" value="KAJ5376878.1"/>
    <property type="molecule type" value="Genomic_DNA"/>
</dbReference>
<reference evidence="2" key="2">
    <citation type="journal article" date="2023" name="IMA Fungus">
        <title>Comparative genomic study of the Penicillium genus elucidates a diverse pangenome and 15 lateral gene transfer events.</title>
        <authorList>
            <person name="Petersen C."/>
            <person name="Sorensen T."/>
            <person name="Nielsen M.R."/>
            <person name="Sondergaard T.E."/>
            <person name="Sorensen J.L."/>
            <person name="Fitzpatrick D.A."/>
            <person name="Frisvad J.C."/>
            <person name="Nielsen K.L."/>
        </authorList>
    </citation>
    <scope>NUCLEOTIDE SEQUENCE</scope>
    <source>
        <strain evidence="2">IBT 29677</strain>
    </source>
</reference>
<protein>
    <submittedName>
        <fullName evidence="2">Uncharacterized protein</fullName>
    </submittedName>
</protein>
<dbReference type="Proteomes" id="UP001147747">
    <property type="component" value="Unassembled WGS sequence"/>
</dbReference>
<reference evidence="2" key="1">
    <citation type="submission" date="2022-12" db="EMBL/GenBank/DDBJ databases">
        <authorList>
            <person name="Petersen C."/>
        </authorList>
    </citation>
    <scope>NUCLEOTIDE SEQUENCE</scope>
    <source>
        <strain evidence="2">IBT 29677</strain>
    </source>
</reference>
<sequence length="68" mass="7476">MPVIPESSEFPSVPQKDPKETSTKPGEQQKASAQDFISKGPAISDNLPPKATREEIEARMKELNKPTI</sequence>
<dbReference type="GeneID" id="81377381"/>
<evidence type="ECO:0000313" key="3">
    <source>
        <dbReference type="Proteomes" id="UP001147747"/>
    </source>
</evidence>
<proteinExistence type="predicted"/>
<organism evidence="2 3">
    <name type="scientific">Penicillium cosmopolitanum</name>
    <dbReference type="NCBI Taxonomy" id="1131564"/>
    <lineage>
        <taxon>Eukaryota</taxon>
        <taxon>Fungi</taxon>
        <taxon>Dikarya</taxon>
        <taxon>Ascomycota</taxon>
        <taxon>Pezizomycotina</taxon>
        <taxon>Eurotiomycetes</taxon>
        <taxon>Eurotiomycetidae</taxon>
        <taxon>Eurotiales</taxon>
        <taxon>Aspergillaceae</taxon>
        <taxon>Penicillium</taxon>
    </lineage>
</organism>
<evidence type="ECO:0000256" key="1">
    <source>
        <dbReference type="SAM" id="MobiDB-lite"/>
    </source>
</evidence>
<comment type="caution">
    <text evidence="2">The sequence shown here is derived from an EMBL/GenBank/DDBJ whole genome shotgun (WGS) entry which is preliminary data.</text>
</comment>
<keyword evidence="3" id="KW-1185">Reference proteome</keyword>
<feature type="region of interest" description="Disordered" evidence="1">
    <location>
        <begin position="1"/>
        <end position="52"/>
    </location>
</feature>
<feature type="compositionally biased region" description="Polar residues" evidence="1">
    <location>
        <begin position="23"/>
        <end position="32"/>
    </location>
</feature>
<evidence type="ECO:0000313" key="2">
    <source>
        <dbReference type="EMBL" id="KAJ5376878.1"/>
    </source>
</evidence>
<dbReference type="RefSeq" id="XP_056481908.1">
    <property type="nucleotide sequence ID" value="XM_056638401.1"/>
</dbReference>